<evidence type="ECO:0000256" key="12">
    <source>
        <dbReference type="ARBA" id="ARBA00022827"/>
    </source>
</evidence>
<evidence type="ECO:0000256" key="3">
    <source>
        <dbReference type="ARBA" id="ARBA00004173"/>
    </source>
</evidence>
<proteinExistence type="inferred from homology"/>
<dbReference type="Pfam" id="PF02771">
    <property type="entry name" value="Acyl-CoA_dh_N"/>
    <property type="match status" value="1"/>
</dbReference>
<comment type="cofactor">
    <cofactor evidence="1">
        <name>pyridoxal 5'-phosphate</name>
        <dbReference type="ChEBI" id="CHEBI:597326"/>
    </cofactor>
</comment>
<comment type="caution">
    <text evidence="19">The sequence shown here is derived from an EMBL/GenBank/DDBJ whole genome shotgun (WGS) entry which is preliminary data.</text>
</comment>
<keyword evidence="10" id="KW-0285">Flavoprotein</keyword>
<dbReference type="Proteomes" id="UP000748756">
    <property type="component" value="Unassembled WGS sequence"/>
</dbReference>
<evidence type="ECO:0000256" key="1">
    <source>
        <dbReference type="ARBA" id="ARBA00001933"/>
    </source>
</evidence>
<dbReference type="Pfam" id="PF00202">
    <property type="entry name" value="Aminotran_3"/>
    <property type="match status" value="1"/>
</dbReference>
<dbReference type="InterPro" id="IPR015424">
    <property type="entry name" value="PyrdxlP-dep_Trfase"/>
</dbReference>
<dbReference type="InterPro" id="IPR009100">
    <property type="entry name" value="AcylCoA_DH/oxidase_NM_dom_sf"/>
</dbReference>
<dbReference type="Gene3D" id="2.40.110.10">
    <property type="entry name" value="Butyryl-CoA Dehydrogenase, subunit A, domain 2"/>
    <property type="match status" value="1"/>
</dbReference>
<dbReference type="Gene3D" id="1.10.540.10">
    <property type="entry name" value="Acyl-CoA dehydrogenase/oxidase, N-terminal domain"/>
    <property type="match status" value="1"/>
</dbReference>
<dbReference type="Gene3D" id="3.90.1150.10">
    <property type="entry name" value="Aspartate Aminotransferase, domain 1"/>
    <property type="match status" value="1"/>
</dbReference>
<dbReference type="InterPro" id="IPR009075">
    <property type="entry name" value="AcylCo_DH/oxidase_C"/>
</dbReference>
<keyword evidence="9" id="KW-0028">Amino-acid biosynthesis</keyword>
<feature type="domain" description="Acyl-CoA dehydrogenase/oxidase N-terminal" evidence="18">
    <location>
        <begin position="491"/>
        <end position="573"/>
    </location>
</feature>
<dbReference type="EMBL" id="JAAAUQ010001254">
    <property type="protein sequence ID" value="KAF9141066.1"/>
    <property type="molecule type" value="Genomic_DNA"/>
</dbReference>
<dbReference type="SUPFAM" id="SSF53383">
    <property type="entry name" value="PLP-dependent transferases"/>
    <property type="match status" value="1"/>
</dbReference>
<dbReference type="NCBIfam" id="NF002325">
    <property type="entry name" value="PRK01278.1"/>
    <property type="match status" value="1"/>
</dbReference>
<dbReference type="SUPFAM" id="SSF56645">
    <property type="entry name" value="Acyl-CoA dehydrogenase NM domain-like"/>
    <property type="match status" value="1"/>
</dbReference>
<feature type="domain" description="Acyl-CoA dehydrogenase/oxidase C-terminal" evidence="16">
    <location>
        <begin position="691"/>
        <end position="814"/>
    </location>
</feature>
<keyword evidence="12" id="KW-0274">FAD</keyword>
<evidence type="ECO:0000256" key="9">
    <source>
        <dbReference type="ARBA" id="ARBA00022605"/>
    </source>
</evidence>
<dbReference type="GO" id="GO:0042802">
    <property type="term" value="F:identical protein binding"/>
    <property type="evidence" value="ECO:0007669"/>
    <property type="project" value="TreeGrafter"/>
</dbReference>
<dbReference type="InterPro" id="IPR015422">
    <property type="entry name" value="PyrdxlP-dep_Trfase_small"/>
</dbReference>
<feature type="transmembrane region" description="Helical" evidence="15">
    <location>
        <begin position="814"/>
        <end position="836"/>
    </location>
</feature>
<dbReference type="InterPro" id="IPR050103">
    <property type="entry name" value="Class-III_PLP-dep_AT"/>
</dbReference>
<keyword evidence="20" id="KW-1185">Reference proteome</keyword>
<comment type="cofactor">
    <cofactor evidence="2">
        <name>FAD</name>
        <dbReference type="ChEBI" id="CHEBI:57692"/>
    </cofactor>
</comment>
<dbReference type="Pfam" id="PF02770">
    <property type="entry name" value="Acyl-CoA_dh_M"/>
    <property type="match status" value="1"/>
</dbReference>
<feature type="non-terminal residue" evidence="19">
    <location>
        <position position="840"/>
    </location>
</feature>
<feature type="domain" description="Acyl-CoA oxidase/dehydrogenase middle" evidence="17">
    <location>
        <begin position="577"/>
        <end position="679"/>
    </location>
</feature>
<evidence type="ECO:0000256" key="14">
    <source>
        <dbReference type="ARBA" id="ARBA00023002"/>
    </source>
</evidence>
<name>A0A9P5RPT4_9FUNG</name>
<dbReference type="GO" id="GO:0050660">
    <property type="term" value="F:flavin adenine dinucleotide binding"/>
    <property type="evidence" value="ECO:0007669"/>
    <property type="project" value="InterPro"/>
</dbReference>
<sequence length="840" mass="91294">MLRNSLFTASRAMLTRQSRPATASIAIRAMSQASPVAAHNHALSHADVDADPKTLDIIDKHAKYTLTTYGRPPVVFTHGKGSYLYDVGHREYLDFTAGIAVNALGHSDPEVARVLFDQAKQVVHLSNLYYNVPAGELAEQLIEGTRASGDFNASKIFFSNSGTEANEGALKFARKVAKVTAKPGQENKFGVVSFKNGFHGRSMGALSATPNPKYQKPFLPLVPGFAHAPYNDVEAVDQYVTEETCAVIVEPIQGEGGINVASEAFLKKLRSRCNEVGALLIYDEIQCGLGRTGKLWAHQHFSHECTPDILTMAKPLANGFPIGAIMITDKVAEKIAIGDHGTTFGGNPLGCAVASSVLRRINNPEFLDTVNQNGKHFKEQLESIQSPLIKEVRSKGMILGLEFKVDPAPLVALARERGLLIITAANNTIRFVPALNISKAEIDQGISILKQAIGAFEDRTMDNDCLPAEDIYESQVGKGDQRWKVVPPIIEELKAKARSLGLWNLFLHKGYPEGPGLTNLEYATLCEITGRCPRVAPEALNCSAPDTGNMEVFAKYGTAAQKQKYLVPLMNGEIRSAFAMTEIAVSSSDATNIETRIDRVGDHYIINGHKWWISGAGDPRCKVFLVMGKTDPGNESAYKQQSIVIVDAGTPGVEVVRPMTVFGYDDAPEGHCEVKFTNVKVPVSNIIAGEGRGFEVIQGRLGPGRIHHCMRAIGMAERTLDLMIARVTDPSRRTFGHILARHGTIAADVAKIRIEINAARLLVLSAADKIDKVNAKGALRDIAMAKVMVPNMLQKAIDLAIQAFGAAGVSQDTLWHGSMLLLGVFVLQMALMRFIFSSWH</sequence>
<dbReference type="Gene3D" id="3.40.640.10">
    <property type="entry name" value="Type I PLP-dependent aspartate aminotransferase-like (Major domain)"/>
    <property type="match status" value="1"/>
</dbReference>
<dbReference type="GO" id="GO:0006526">
    <property type="term" value="P:L-arginine biosynthetic process"/>
    <property type="evidence" value="ECO:0007669"/>
    <property type="project" value="UniProtKB-ARBA"/>
</dbReference>
<dbReference type="InterPro" id="IPR005814">
    <property type="entry name" value="Aminotrans_3"/>
</dbReference>
<evidence type="ECO:0000259" key="18">
    <source>
        <dbReference type="Pfam" id="PF02771"/>
    </source>
</evidence>
<dbReference type="HAMAP" id="MF_01107">
    <property type="entry name" value="ArgD_aminotrans_3"/>
    <property type="match status" value="1"/>
</dbReference>
<dbReference type="InterPro" id="IPR015421">
    <property type="entry name" value="PyrdxlP-dep_Trfase_major"/>
</dbReference>
<dbReference type="CDD" id="cd00610">
    <property type="entry name" value="OAT_like"/>
    <property type="match status" value="1"/>
</dbReference>
<keyword evidence="15" id="KW-0812">Transmembrane</keyword>
<evidence type="ECO:0000256" key="4">
    <source>
        <dbReference type="ARBA" id="ARBA00005024"/>
    </source>
</evidence>
<evidence type="ECO:0000256" key="11">
    <source>
        <dbReference type="ARBA" id="ARBA00022679"/>
    </source>
</evidence>
<dbReference type="AlphaFoldDB" id="A0A9P5RPT4"/>
<dbReference type="InterPro" id="IPR013786">
    <property type="entry name" value="AcylCoA_DH/ox_N"/>
</dbReference>
<protein>
    <recommendedName>
        <fullName evidence="7">acetylornithine transaminase</fullName>
        <ecNumber evidence="7">2.6.1.11</ecNumber>
    </recommendedName>
</protein>
<dbReference type="InterPro" id="IPR006091">
    <property type="entry name" value="Acyl-CoA_Oxase/DH_mid-dom"/>
</dbReference>
<evidence type="ECO:0000313" key="20">
    <source>
        <dbReference type="Proteomes" id="UP000748756"/>
    </source>
</evidence>
<keyword evidence="14" id="KW-0560">Oxidoreductase</keyword>
<comment type="pathway">
    <text evidence="4">Amino-acid biosynthesis; L-arginine biosynthesis; N(2)-acetyl-L-ornithine from L-glutamate: step 4/4.</text>
</comment>
<keyword evidence="8 19" id="KW-0032">Aminotransferase</keyword>
<dbReference type="FunFam" id="3.40.640.10:FF:000004">
    <property type="entry name" value="Acetylornithine aminotransferase"/>
    <property type="match status" value="1"/>
</dbReference>
<comment type="subcellular location">
    <subcellularLocation>
        <location evidence="3">Mitochondrion</location>
    </subcellularLocation>
</comment>
<dbReference type="PANTHER" id="PTHR11986:SF79">
    <property type="entry name" value="ACETYLORNITHINE AMINOTRANSFERASE, MITOCHONDRIAL"/>
    <property type="match status" value="1"/>
</dbReference>
<dbReference type="SUPFAM" id="SSF47203">
    <property type="entry name" value="Acyl-CoA dehydrogenase C-terminal domain-like"/>
    <property type="match status" value="1"/>
</dbReference>
<evidence type="ECO:0000256" key="13">
    <source>
        <dbReference type="ARBA" id="ARBA00022898"/>
    </source>
</evidence>
<dbReference type="FunFam" id="2.40.110.10:FF:000002">
    <property type="entry name" value="Acyl-CoA dehydrogenase fadE12"/>
    <property type="match status" value="1"/>
</dbReference>
<dbReference type="InterPro" id="IPR046373">
    <property type="entry name" value="Acyl-CoA_Oxase/DH_mid-dom_sf"/>
</dbReference>
<reference evidence="19" key="1">
    <citation type="journal article" date="2020" name="Fungal Divers.">
        <title>Resolving the Mortierellaceae phylogeny through synthesis of multi-gene phylogenetics and phylogenomics.</title>
        <authorList>
            <person name="Vandepol N."/>
            <person name="Liber J."/>
            <person name="Desiro A."/>
            <person name="Na H."/>
            <person name="Kennedy M."/>
            <person name="Barry K."/>
            <person name="Grigoriev I.V."/>
            <person name="Miller A.N."/>
            <person name="O'Donnell K."/>
            <person name="Stajich J.E."/>
            <person name="Bonito G."/>
        </authorList>
    </citation>
    <scope>NUCLEOTIDE SEQUENCE</scope>
    <source>
        <strain evidence="19">NRRL 6426</strain>
    </source>
</reference>
<evidence type="ECO:0000259" key="16">
    <source>
        <dbReference type="Pfam" id="PF00441"/>
    </source>
</evidence>
<dbReference type="Gene3D" id="1.20.140.10">
    <property type="entry name" value="Butyryl-CoA Dehydrogenase, subunit A, domain 3"/>
    <property type="match status" value="1"/>
</dbReference>
<gene>
    <name evidence="19" type="primary">ARG8</name>
    <name evidence="19" type="ORF">BG015_001414</name>
</gene>
<dbReference type="NCBIfam" id="TIGR00707">
    <property type="entry name" value="argD"/>
    <property type="match status" value="1"/>
</dbReference>
<evidence type="ECO:0000256" key="8">
    <source>
        <dbReference type="ARBA" id="ARBA00022576"/>
    </source>
</evidence>
<dbReference type="GO" id="GO:0016627">
    <property type="term" value="F:oxidoreductase activity, acting on the CH-CH group of donors"/>
    <property type="evidence" value="ECO:0007669"/>
    <property type="project" value="InterPro"/>
</dbReference>
<evidence type="ECO:0000256" key="6">
    <source>
        <dbReference type="ARBA" id="ARBA00009347"/>
    </source>
</evidence>
<keyword evidence="11" id="KW-0808">Transferase</keyword>
<accession>A0A9P5RPT4</accession>
<comment type="similarity">
    <text evidence="6">Belongs to the acyl-CoA dehydrogenase family.</text>
</comment>
<dbReference type="Pfam" id="PF00441">
    <property type="entry name" value="Acyl-CoA_dh_1"/>
    <property type="match status" value="1"/>
</dbReference>
<dbReference type="InterPro" id="IPR037069">
    <property type="entry name" value="AcylCoA_DH/ox_N_sf"/>
</dbReference>
<keyword evidence="13" id="KW-0663">Pyridoxal phosphate</keyword>
<dbReference type="GO" id="GO:0030170">
    <property type="term" value="F:pyridoxal phosphate binding"/>
    <property type="evidence" value="ECO:0007669"/>
    <property type="project" value="InterPro"/>
</dbReference>
<comment type="similarity">
    <text evidence="5">Belongs to the class-III pyridoxal-phosphate-dependent aminotransferase family.</text>
</comment>
<evidence type="ECO:0000256" key="2">
    <source>
        <dbReference type="ARBA" id="ARBA00001974"/>
    </source>
</evidence>
<dbReference type="InterPro" id="IPR049704">
    <property type="entry name" value="Aminotrans_3_PPA_site"/>
</dbReference>
<dbReference type="PROSITE" id="PS00600">
    <property type="entry name" value="AA_TRANSFER_CLASS_3"/>
    <property type="match status" value="1"/>
</dbReference>
<dbReference type="PANTHER" id="PTHR11986">
    <property type="entry name" value="AMINOTRANSFERASE CLASS III"/>
    <property type="match status" value="1"/>
</dbReference>
<evidence type="ECO:0000256" key="15">
    <source>
        <dbReference type="SAM" id="Phobius"/>
    </source>
</evidence>
<evidence type="ECO:0000256" key="5">
    <source>
        <dbReference type="ARBA" id="ARBA00008954"/>
    </source>
</evidence>
<dbReference type="GO" id="GO:0005759">
    <property type="term" value="C:mitochondrial matrix"/>
    <property type="evidence" value="ECO:0007669"/>
    <property type="project" value="TreeGrafter"/>
</dbReference>
<evidence type="ECO:0000313" key="19">
    <source>
        <dbReference type="EMBL" id="KAF9141066.1"/>
    </source>
</evidence>
<dbReference type="OrthoDB" id="5419315at2759"/>
<keyword evidence="15" id="KW-1133">Transmembrane helix</keyword>
<evidence type="ECO:0000256" key="10">
    <source>
        <dbReference type="ARBA" id="ARBA00022630"/>
    </source>
</evidence>
<evidence type="ECO:0000259" key="17">
    <source>
        <dbReference type="Pfam" id="PF02770"/>
    </source>
</evidence>
<dbReference type="GO" id="GO:0003992">
    <property type="term" value="F:N2-acetyl-L-ornithine:2-oxoglutarate 5-aminotransferase activity"/>
    <property type="evidence" value="ECO:0007669"/>
    <property type="project" value="UniProtKB-EC"/>
</dbReference>
<evidence type="ECO:0000256" key="7">
    <source>
        <dbReference type="ARBA" id="ARBA00012919"/>
    </source>
</evidence>
<dbReference type="InterPro" id="IPR036250">
    <property type="entry name" value="AcylCo_DH-like_C"/>
</dbReference>
<dbReference type="InterPro" id="IPR004636">
    <property type="entry name" value="AcOrn/SuccOrn_fam"/>
</dbReference>
<dbReference type="EC" id="2.6.1.11" evidence="7"/>
<organism evidence="19 20">
    <name type="scientific">Linnemannia schmuckeri</name>
    <dbReference type="NCBI Taxonomy" id="64567"/>
    <lineage>
        <taxon>Eukaryota</taxon>
        <taxon>Fungi</taxon>
        <taxon>Fungi incertae sedis</taxon>
        <taxon>Mucoromycota</taxon>
        <taxon>Mortierellomycotina</taxon>
        <taxon>Mortierellomycetes</taxon>
        <taxon>Mortierellales</taxon>
        <taxon>Mortierellaceae</taxon>
        <taxon>Linnemannia</taxon>
    </lineage>
</organism>
<keyword evidence="15" id="KW-0472">Membrane</keyword>